<name>A0ABV7PNL0_9BURK</name>
<keyword evidence="3" id="KW-0378">Hydrolase</keyword>
<dbReference type="Proteomes" id="UP001595665">
    <property type="component" value="Unassembled WGS sequence"/>
</dbReference>
<protein>
    <submittedName>
        <fullName evidence="3">Alpha/beta hydrolase</fullName>
    </submittedName>
</protein>
<accession>A0ABV7PNL0</accession>
<dbReference type="EMBL" id="JBHRVV010000001">
    <property type="protein sequence ID" value="MFC3460838.1"/>
    <property type="molecule type" value="Genomic_DNA"/>
</dbReference>
<reference evidence="4" key="1">
    <citation type="journal article" date="2019" name="Int. J. Syst. Evol. Microbiol.">
        <title>The Global Catalogue of Microorganisms (GCM) 10K type strain sequencing project: providing services to taxonomists for standard genome sequencing and annotation.</title>
        <authorList>
            <consortium name="The Broad Institute Genomics Platform"/>
            <consortium name="The Broad Institute Genome Sequencing Center for Infectious Disease"/>
            <person name="Wu L."/>
            <person name="Ma J."/>
        </authorList>
    </citation>
    <scope>NUCLEOTIDE SEQUENCE [LARGE SCALE GENOMIC DNA]</scope>
    <source>
        <strain evidence="4">CCM 7480</strain>
    </source>
</reference>
<dbReference type="RefSeq" id="WP_379737204.1">
    <property type="nucleotide sequence ID" value="NZ_JBHRVV010000001.1"/>
</dbReference>
<keyword evidence="4" id="KW-1185">Reference proteome</keyword>
<evidence type="ECO:0000256" key="2">
    <source>
        <dbReference type="SAM" id="SignalP"/>
    </source>
</evidence>
<gene>
    <name evidence="3" type="ORF">ACFOPH_21705</name>
</gene>
<feature type="region of interest" description="Disordered" evidence="1">
    <location>
        <begin position="32"/>
        <end position="57"/>
    </location>
</feature>
<evidence type="ECO:0000256" key="1">
    <source>
        <dbReference type="SAM" id="MobiDB-lite"/>
    </source>
</evidence>
<feature type="compositionally biased region" description="Pro residues" evidence="1">
    <location>
        <begin position="38"/>
        <end position="48"/>
    </location>
</feature>
<dbReference type="SUPFAM" id="SSF53474">
    <property type="entry name" value="alpha/beta-Hydrolases"/>
    <property type="match status" value="1"/>
</dbReference>
<proteinExistence type="predicted"/>
<keyword evidence="2" id="KW-0732">Signal</keyword>
<sequence length="501" mass="53930">MTRPSDMPALRRILPPLLAALALSACGNSDDAIVATPPAQPAPPPPVQVQPEPARPQDARTFSVVETTLPFNALANAPETDRWWGVLGKAGYQIEVPKNWNGMLVMYAHGYAGTGDKLSVSPPALRRHLVSQGYAWAASSYSTNYYDVRAGVEDTNALALAFKDIAQKNGRTLAAPSKTYIVGVSMGGHITAAAVDEENIATANNKIRYSGAVPMCGVLGDTELYDYFAAYQTAAMQEAGMPATSWPVANWETVGPQVQAKLFSSFPGGSTPTAQAVPTAQGLRLKQIVANLSGGPRPLFDYAYAGPLQNTVWGTFGRDGKVMGILNEDVVTTKDIVFQLDADPALSLEEQSYNATIFRMLATPDANRLRRDGLRWVPKTNAQIKVPVVTIHTLGDLYVPFKMEQIYKRRADAAGTANMLVQRAIRGISHCDFTIAEQAAAFDAMIKWEQQGVKPEGDDVLTPSVVADPQYGCKFTDNTPSEGDSASLLAVRAQLPQCSRP</sequence>
<evidence type="ECO:0000313" key="3">
    <source>
        <dbReference type="EMBL" id="MFC3460838.1"/>
    </source>
</evidence>
<dbReference type="Gene3D" id="3.40.50.1820">
    <property type="entry name" value="alpha/beta hydrolase"/>
    <property type="match status" value="1"/>
</dbReference>
<feature type="signal peptide" evidence="2">
    <location>
        <begin position="1"/>
        <end position="27"/>
    </location>
</feature>
<dbReference type="InterPro" id="IPR029058">
    <property type="entry name" value="AB_hydrolase_fold"/>
</dbReference>
<comment type="caution">
    <text evidence="3">The sequence shown here is derived from an EMBL/GenBank/DDBJ whole genome shotgun (WGS) entry which is preliminary data.</text>
</comment>
<dbReference type="PROSITE" id="PS51257">
    <property type="entry name" value="PROKAR_LIPOPROTEIN"/>
    <property type="match status" value="1"/>
</dbReference>
<evidence type="ECO:0000313" key="4">
    <source>
        <dbReference type="Proteomes" id="UP001595665"/>
    </source>
</evidence>
<dbReference type="GO" id="GO:0016787">
    <property type="term" value="F:hydrolase activity"/>
    <property type="evidence" value="ECO:0007669"/>
    <property type="project" value="UniProtKB-KW"/>
</dbReference>
<feature type="chain" id="PRO_5046123602" evidence="2">
    <location>
        <begin position="28"/>
        <end position="501"/>
    </location>
</feature>
<organism evidence="3 4">
    <name type="scientific">Massilia haematophila</name>
    <dbReference type="NCBI Taxonomy" id="457923"/>
    <lineage>
        <taxon>Bacteria</taxon>
        <taxon>Pseudomonadati</taxon>
        <taxon>Pseudomonadota</taxon>
        <taxon>Betaproteobacteria</taxon>
        <taxon>Burkholderiales</taxon>
        <taxon>Oxalobacteraceae</taxon>
        <taxon>Telluria group</taxon>
        <taxon>Massilia</taxon>
    </lineage>
</organism>